<keyword evidence="1 4" id="KW-0547">Nucleotide-binding</keyword>
<keyword evidence="9" id="KW-1185">Reference proteome</keyword>
<dbReference type="PROSITE" id="PS50163">
    <property type="entry name" value="RECA_3"/>
    <property type="match status" value="1"/>
</dbReference>
<dbReference type="GO" id="GO:0140664">
    <property type="term" value="F:ATP-dependent DNA damage sensor activity"/>
    <property type="evidence" value="ECO:0007669"/>
    <property type="project" value="InterPro"/>
</dbReference>
<feature type="domain" description="RecA family profile 1" evidence="6">
    <location>
        <begin position="114"/>
        <end position="285"/>
    </location>
</feature>
<feature type="compositionally biased region" description="Low complexity" evidence="5">
    <location>
        <begin position="1"/>
        <end position="18"/>
    </location>
</feature>
<dbReference type="FunFam" id="3.40.50.300:FF:002052">
    <property type="entry name" value="DNA repair protein RAD51 homolog"/>
    <property type="match status" value="1"/>
</dbReference>
<dbReference type="PIRSF" id="PIRSF005856">
    <property type="entry name" value="Rad51"/>
    <property type="match status" value="1"/>
</dbReference>
<dbReference type="Gene3D" id="1.10.150.20">
    <property type="entry name" value="5' to 3' exonuclease, C-terminal subdomain"/>
    <property type="match status" value="1"/>
</dbReference>
<dbReference type="GO" id="GO:0003690">
    <property type="term" value="F:double-stranded DNA binding"/>
    <property type="evidence" value="ECO:0007669"/>
    <property type="project" value="TreeGrafter"/>
</dbReference>
<dbReference type="InterPro" id="IPR013632">
    <property type="entry name" value="Rad51_C"/>
</dbReference>
<evidence type="ECO:0000256" key="5">
    <source>
        <dbReference type="SAM" id="MobiDB-lite"/>
    </source>
</evidence>
<dbReference type="SUPFAM" id="SSF47794">
    <property type="entry name" value="Rad51 N-terminal domain-like"/>
    <property type="match status" value="1"/>
</dbReference>
<dbReference type="InterPro" id="IPR016467">
    <property type="entry name" value="DNA_recomb/repair_RecA-like"/>
</dbReference>
<dbReference type="GO" id="GO:0042148">
    <property type="term" value="P:DNA strand invasion"/>
    <property type="evidence" value="ECO:0007669"/>
    <property type="project" value="TreeGrafter"/>
</dbReference>
<name>A0A830HFM6_9CHLO</name>
<gene>
    <name evidence="8" type="ORF">PPROV_000267100</name>
</gene>
<evidence type="ECO:0000256" key="4">
    <source>
        <dbReference type="RuleBase" id="RU003422"/>
    </source>
</evidence>
<dbReference type="Pfam" id="PF14520">
    <property type="entry name" value="HHH_5"/>
    <property type="match status" value="1"/>
</dbReference>
<dbReference type="AlphaFoldDB" id="A0A830HFM6"/>
<feature type="domain" description="RecA family profile 2" evidence="7">
    <location>
        <begin position="292"/>
        <end position="354"/>
    </location>
</feature>
<dbReference type="Pfam" id="PF08423">
    <property type="entry name" value="Rad51"/>
    <property type="match status" value="1"/>
</dbReference>
<dbReference type="InterPro" id="IPR003593">
    <property type="entry name" value="AAA+_ATPase"/>
</dbReference>
<dbReference type="OrthoDB" id="10251254at2759"/>
<accession>A0A830HFM6</accession>
<keyword evidence="3" id="KW-0238">DNA-binding</keyword>
<dbReference type="PANTHER" id="PTHR22942">
    <property type="entry name" value="RECA/RAD51/RADA DNA STRAND-PAIRING FAMILY MEMBER"/>
    <property type="match status" value="1"/>
</dbReference>
<dbReference type="InterPro" id="IPR020587">
    <property type="entry name" value="RecA_monomer-monomer_interface"/>
</dbReference>
<dbReference type="GO" id="GO:0007131">
    <property type="term" value="P:reciprocal meiotic recombination"/>
    <property type="evidence" value="ECO:0007669"/>
    <property type="project" value="TreeGrafter"/>
</dbReference>
<dbReference type="GO" id="GO:0000794">
    <property type="term" value="C:condensed nuclear chromosome"/>
    <property type="evidence" value="ECO:0007669"/>
    <property type="project" value="TreeGrafter"/>
</dbReference>
<evidence type="ECO:0000259" key="7">
    <source>
        <dbReference type="PROSITE" id="PS50163"/>
    </source>
</evidence>
<dbReference type="GO" id="GO:0000730">
    <property type="term" value="P:DNA recombinase assembly"/>
    <property type="evidence" value="ECO:0007669"/>
    <property type="project" value="TreeGrafter"/>
</dbReference>
<sequence length="355" mass="38223">MAAMMAPSMAAAPMGAAEDNMEAEEEEELLAHAQQQPMPLTRIEGIDGLKSKDIRILMDAGYHTVESVARATLKDLQLVNGISEQKADKLKAAAASLVPTGFTSAFALAETQAAMLKVHTGCKALDEILGGGIEQGSITEVYGEYRTGKSQLCHTLAVTCQLSPDKGGGEGKCLYIDTEGTFRPGRLAPIAERFKMNVQDVLENIAYARAHNTEHQTDLLAHAAAMMADSRFSLVIVDSVTNLYRSEYNGRGELSARQVHLGRFLRQLTRIAEEFQVAVLVTNQVQAVVDGGMAYGPTFKPIGGHILAHATTTRLQLQKGRGDTRKAKLICNPGLPERDALFGITEAGVDDANDK</sequence>
<comment type="similarity">
    <text evidence="4">Belongs to the RecA family.</text>
</comment>
<dbReference type="NCBIfam" id="NF003301">
    <property type="entry name" value="PRK04301.1"/>
    <property type="match status" value="1"/>
</dbReference>
<dbReference type="InterPro" id="IPR010995">
    <property type="entry name" value="DNA_repair_Rad51/TF_NusA_a-hlx"/>
</dbReference>
<protein>
    <submittedName>
        <fullName evidence="8">Recombinase rad51</fullName>
    </submittedName>
</protein>
<evidence type="ECO:0000256" key="2">
    <source>
        <dbReference type="ARBA" id="ARBA00022840"/>
    </source>
</evidence>
<dbReference type="SUPFAM" id="SSF52540">
    <property type="entry name" value="P-loop containing nucleoside triphosphate hydrolases"/>
    <property type="match status" value="1"/>
</dbReference>
<evidence type="ECO:0000313" key="9">
    <source>
        <dbReference type="Proteomes" id="UP000660262"/>
    </source>
</evidence>
<dbReference type="Gene3D" id="3.40.50.300">
    <property type="entry name" value="P-loop containing nucleotide triphosphate hydrolases"/>
    <property type="match status" value="1"/>
</dbReference>
<evidence type="ECO:0000256" key="1">
    <source>
        <dbReference type="ARBA" id="ARBA00022741"/>
    </source>
</evidence>
<dbReference type="InterPro" id="IPR027417">
    <property type="entry name" value="P-loop_NTPase"/>
</dbReference>
<dbReference type="EMBL" id="BNJQ01000006">
    <property type="protein sequence ID" value="GHP03917.1"/>
    <property type="molecule type" value="Genomic_DNA"/>
</dbReference>
<dbReference type="GO" id="GO:0005524">
    <property type="term" value="F:ATP binding"/>
    <property type="evidence" value="ECO:0007669"/>
    <property type="project" value="UniProtKB-KW"/>
</dbReference>
<dbReference type="Proteomes" id="UP000660262">
    <property type="component" value="Unassembled WGS sequence"/>
</dbReference>
<dbReference type="GO" id="GO:0070192">
    <property type="term" value="P:chromosome organization involved in meiotic cell cycle"/>
    <property type="evidence" value="ECO:0007669"/>
    <property type="project" value="TreeGrafter"/>
</dbReference>
<dbReference type="GO" id="GO:0000150">
    <property type="term" value="F:DNA strand exchange activity"/>
    <property type="evidence" value="ECO:0007669"/>
    <property type="project" value="TreeGrafter"/>
</dbReference>
<dbReference type="PROSITE" id="PS50162">
    <property type="entry name" value="RECA_2"/>
    <property type="match status" value="1"/>
</dbReference>
<evidence type="ECO:0000259" key="6">
    <source>
        <dbReference type="PROSITE" id="PS50162"/>
    </source>
</evidence>
<dbReference type="PANTHER" id="PTHR22942:SF39">
    <property type="entry name" value="DNA REPAIR PROTEIN RAD51 HOMOLOG 1"/>
    <property type="match status" value="1"/>
</dbReference>
<evidence type="ECO:0000313" key="8">
    <source>
        <dbReference type="EMBL" id="GHP03917.1"/>
    </source>
</evidence>
<dbReference type="SMART" id="SM00382">
    <property type="entry name" value="AAA"/>
    <property type="match status" value="1"/>
</dbReference>
<feature type="region of interest" description="Disordered" evidence="5">
    <location>
        <begin position="1"/>
        <end position="24"/>
    </location>
</feature>
<reference evidence="8" key="1">
    <citation type="submission" date="2020-10" db="EMBL/GenBank/DDBJ databases">
        <title>Unveiling of a novel bifunctional photoreceptor, Dualchrome1, isolated from a cosmopolitan green alga.</title>
        <authorList>
            <person name="Suzuki S."/>
            <person name="Kawachi M."/>
        </authorList>
    </citation>
    <scope>NUCLEOTIDE SEQUENCE</scope>
    <source>
        <strain evidence="8">NIES 2893</strain>
    </source>
</reference>
<comment type="caution">
    <text evidence="8">The sequence shown here is derived from an EMBL/GenBank/DDBJ whole genome shotgun (WGS) entry which is preliminary data.</text>
</comment>
<proteinExistence type="inferred from homology"/>
<dbReference type="GO" id="GO:0003697">
    <property type="term" value="F:single-stranded DNA binding"/>
    <property type="evidence" value="ECO:0007669"/>
    <property type="project" value="TreeGrafter"/>
</dbReference>
<organism evidence="8 9">
    <name type="scientific">Pycnococcus provasolii</name>
    <dbReference type="NCBI Taxonomy" id="41880"/>
    <lineage>
        <taxon>Eukaryota</taxon>
        <taxon>Viridiplantae</taxon>
        <taxon>Chlorophyta</taxon>
        <taxon>Pseudoscourfieldiophyceae</taxon>
        <taxon>Pseudoscourfieldiales</taxon>
        <taxon>Pycnococcaceae</taxon>
        <taxon>Pycnococcus</taxon>
    </lineage>
</organism>
<evidence type="ECO:0000256" key="3">
    <source>
        <dbReference type="ARBA" id="ARBA00023125"/>
    </source>
</evidence>
<keyword evidence="2 4" id="KW-0067">ATP-binding</keyword>
<dbReference type="GO" id="GO:0006312">
    <property type="term" value="P:mitotic recombination"/>
    <property type="evidence" value="ECO:0007669"/>
    <property type="project" value="TreeGrafter"/>
</dbReference>
<dbReference type="InterPro" id="IPR020588">
    <property type="entry name" value="RecA_ATP-bd"/>
</dbReference>